<dbReference type="InterPro" id="IPR057135">
    <property type="entry name" value="At4g27190-like_LRR"/>
</dbReference>
<dbReference type="InterPro" id="IPR032675">
    <property type="entry name" value="LRR_dom_sf"/>
</dbReference>
<protein>
    <recommendedName>
        <fullName evidence="6">AAA+ ATPase domain-containing protein</fullName>
    </recommendedName>
</protein>
<keyword evidence="5" id="KW-0175">Coiled coil</keyword>
<dbReference type="InterPro" id="IPR002182">
    <property type="entry name" value="NB-ARC"/>
</dbReference>
<organism evidence="7 8">
    <name type="scientific">Flemingia macrophylla</name>
    <dbReference type="NCBI Taxonomy" id="520843"/>
    <lineage>
        <taxon>Eukaryota</taxon>
        <taxon>Viridiplantae</taxon>
        <taxon>Streptophyta</taxon>
        <taxon>Embryophyta</taxon>
        <taxon>Tracheophyta</taxon>
        <taxon>Spermatophyta</taxon>
        <taxon>Magnoliopsida</taxon>
        <taxon>eudicotyledons</taxon>
        <taxon>Gunneridae</taxon>
        <taxon>Pentapetalae</taxon>
        <taxon>rosids</taxon>
        <taxon>fabids</taxon>
        <taxon>Fabales</taxon>
        <taxon>Fabaceae</taxon>
        <taxon>Papilionoideae</taxon>
        <taxon>50 kb inversion clade</taxon>
        <taxon>NPAAA clade</taxon>
        <taxon>indigoferoid/millettioid clade</taxon>
        <taxon>Phaseoleae</taxon>
        <taxon>Flemingia</taxon>
    </lineage>
</organism>
<keyword evidence="4" id="KW-0067">ATP-binding</keyword>
<dbReference type="SUPFAM" id="SSF52540">
    <property type="entry name" value="P-loop containing nucleoside triphosphate hydrolases"/>
    <property type="match status" value="1"/>
</dbReference>
<gene>
    <name evidence="7" type="ORF">Fmac_010605</name>
</gene>
<dbReference type="SMART" id="SM00382">
    <property type="entry name" value="AAA"/>
    <property type="match status" value="1"/>
</dbReference>
<dbReference type="InterPro" id="IPR042197">
    <property type="entry name" value="Apaf_helical"/>
</dbReference>
<evidence type="ECO:0000256" key="1">
    <source>
        <dbReference type="ARBA" id="ARBA00008894"/>
    </source>
</evidence>
<dbReference type="Pfam" id="PF00931">
    <property type="entry name" value="NB-ARC"/>
    <property type="match status" value="1"/>
</dbReference>
<evidence type="ECO:0000256" key="5">
    <source>
        <dbReference type="SAM" id="Coils"/>
    </source>
</evidence>
<dbReference type="PANTHER" id="PTHR33463">
    <property type="entry name" value="NB-ARC DOMAIN-CONTAINING PROTEIN-RELATED"/>
    <property type="match status" value="1"/>
</dbReference>
<comment type="similarity">
    <text evidence="1">Belongs to the disease resistance NB-LRR family.</text>
</comment>
<evidence type="ECO:0000313" key="8">
    <source>
        <dbReference type="Proteomes" id="UP001603857"/>
    </source>
</evidence>
<dbReference type="PANTHER" id="PTHR33463:SF196">
    <property type="entry name" value="NB-ARC DOMAIN DISEASE RESISTANCE PROTEIN"/>
    <property type="match status" value="1"/>
</dbReference>
<sequence length="2206" mass="252954">MEIVSAIVGNVSEYVFDSGSRQMAYMVHYKQNVDELVHSVEHLKHKKERLQHQIDENHKNLRNIEGKVKEWLQEVSEFESKFENFRINEGHTKLGFPHLKNRHRLGRRAKKMTVEVKNLIDESPKSDEVAYMENVTSNDVTLSNVGYMEFGSRNSMMKYILALLQDSTIRMIGLHGPSGVGKTTFVKEIANKSQIKKLFNVVVRVEITANPNLQKIQEEIVYVLGLRLEGDGENIRADCLRRRLRKEKESTLIILDDLWDKLDLNKLGIPLDDDDADDDNDDLRRMSEAEIPSGQYKSTNDSRKLMKKEKFVGDYKGCKILLTSRDKTVLSDKMEVKSPFHIKELNDNDALRLFQKVVGTQNEMSNFKQDIVKKYCEGIPMAIITVAKALRDKNESVWEASLEKLKKQELVGVQKPMEISLKMSYDHLENEELKSIFLLCAQMGHQPLIMDLVKYSFGLGILKGVYSLIDARKRIHTLIRKLEDSNLVLVSSNHFNIHDMVRDAALSIAHKEQNAFTLKNGKLDGWHELEKCTSISICNSDIIDELPNVINFPQLKFCQIENGGPPLKIPEGFFEGMKTLRVLIFSGFHLSNLGNIFKCLSNLRMLCLERCILADDLSTIRELKKLRIVSFCGSQIQKFRMDQLGCLAKLQSLDISNCNIKMEMPNFMSKLTSLEELYIRNSLNNFFVAGKTSQRQISFLSELKHLHRLKVVDLSIPCAAVFPKDLFFENLNDYKIVIGDIKVFSSGDFKMPNKYVPFRSLALQLETDNIHSLKGIKLLFKTVENLLMGEINGVKNVIYELNLDGFPDLKHLSITNNFSIKYILQSKDSAPPLDVFPNLESLFLYKLWNIEMICWGPMTAVSFTKLKSIKINMCAHLKNIISSYMVKFLFNLETIDVSDCDSIEEIVEIPVNSDKVEFLKLHSLTLQSLPPSFTSFYSKVEGNTTPPLFGELINISHLESLNLSSINIHKIWCNQSLSSFCFQNLIKLVVKDCNKLRYLCSLSVASGLSMLKILYVSGCHMMEKIFCTEEYGADKAFVFPKLEEIHLDTMNLLIDIWQTEVSTDSFCSLISVHIEKCKKLGKIFPSHMEGWYASLENLKVVNCESVKVIFEIKDSQQRDVYGGIDTNLQSVFLEQLPKLMQVWSIDPRGILNFKKLQSINVSSCYKLRNVFPASVAKDVQKIEYISVISCGRMVEIVAYEDGSEANNEPLVFYELTNMKLYSLPNMERFLRGRRSVRCPKLNKLAVAHCGKLEIFQRERSESTNQEVADFSTSKKLFSNLEYMEIGFEEASKWLWSDTDNYTMHRLKDLTISGGYKWLSGSDQPEIDVYRFLYRMPNLEKLSLERIKPISANITAQQLGVVLHLKELVLSDSQIKDIGFQRYSVLRRLELLRLDWCNYLSVLAPPSVSLTYLTFLEVKACHGLRNLMASSTAKSLVQLKTMKVINCRKIEEIVTDEGDEEDDKEIEIVFINLITIELTGLKCLKSFCSYENHKLEFPSLEILIVRECPMMETFSKNMESPPKLENILAVEGDGEAKWQWEGDLNATILKVFNEKVSFRYSEYLDLKYYPELIEQLWRPCKLQNNNFGNLKRLEAGNCHSLVHVIPSHLLACFENLEELTVRRCSKTEVIFNITDEIGEQKKALGIIRLKRLILEILPKLEHVWKKDPEGIIDLQVLRVMTVKKCNSLKSLFPALVAKKDKSLRVEELEVRECSELVEIFGKSGGEGLTLSCLRSLTLWKLPKLKYLYAVESDGEEQLLIQIQKVIEIRSLKKVSLGIGDMQVTWDRYSAEQLQFQSVKEFKELLDNSGPLNRIFLQMFPNIQKFAFASCEFEEMFSAERPNADYTSGILLQCIKGVELRNMWDLKSIGLEHSWVQPFCENLQTLHVIGCKSLSKLVASACTVYFSNLTCLKVSGCDSLVSLFTSTTAKSLGRLKRLEVKTCESLKEIVSAENESDEVKEIIFMQLEILYLKQLLQLRRFYSGNCTLRFPCLEKVYLIDCWLMESFSKHNRIDNSTEWFYAKNKTLQQCSSDFNTAVVHRTFQEKILESTHNVSHLHLSGNHPLLQAMCLGSPLSIPNTSFSDLVSLTVKYCEFLWDAVLPFNLLPLFTKLKTLKVERCDNVKTIFDVKCITQDRGPTPIPFLLENLALLKLPKLENVWNEDPDGILSMQLQQVEVNYCKCLTSVFPASMAKELVKLETLDVRSVRN</sequence>
<dbReference type="Gene3D" id="3.40.50.300">
    <property type="entry name" value="P-loop containing nucleotide triphosphate hydrolases"/>
    <property type="match status" value="1"/>
</dbReference>
<dbReference type="Gene3D" id="3.80.10.10">
    <property type="entry name" value="Ribonuclease Inhibitor"/>
    <property type="match status" value="7"/>
</dbReference>
<feature type="coiled-coil region" evidence="5">
    <location>
        <begin position="33"/>
        <end position="81"/>
    </location>
</feature>
<dbReference type="Proteomes" id="UP001603857">
    <property type="component" value="Unassembled WGS sequence"/>
</dbReference>
<comment type="caution">
    <text evidence="7">The sequence shown here is derived from an EMBL/GenBank/DDBJ whole genome shotgun (WGS) entry which is preliminary data.</text>
</comment>
<dbReference type="Gene3D" id="1.10.8.430">
    <property type="entry name" value="Helical domain of apoptotic protease-activating factors"/>
    <property type="match status" value="1"/>
</dbReference>
<dbReference type="SUPFAM" id="SSF52047">
    <property type="entry name" value="RNI-like"/>
    <property type="match status" value="2"/>
</dbReference>
<evidence type="ECO:0000259" key="6">
    <source>
        <dbReference type="SMART" id="SM00382"/>
    </source>
</evidence>
<dbReference type="InterPro" id="IPR050905">
    <property type="entry name" value="Plant_NBS-LRR"/>
</dbReference>
<evidence type="ECO:0000256" key="2">
    <source>
        <dbReference type="ARBA" id="ARBA00022741"/>
    </source>
</evidence>
<dbReference type="GO" id="GO:0006952">
    <property type="term" value="P:defense response"/>
    <property type="evidence" value="ECO:0007669"/>
    <property type="project" value="UniProtKB-KW"/>
</dbReference>
<dbReference type="GO" id="GO:0005524">
    <property type="term" value="F:ATP binding"/>
    <property type="evidence" value="ECO:0007669"/>
    <property type="project" value="UniProtKB-KW"/>
</dbReference>
<reference evidence="7 8" key="1">
    <citation type="submission" date="2024-08" db="EMBL/GenBank/DDBJ databases">
        <title>Insights into the chromosomal genome structure of Flemingia macrophylla.</title>
        <authorList>
            <person name="Ding Y."/>
            <person name="Zhao Y."/>
            <person name="Bi W."/>
            <person name="Wu M."/>
            <person name="Zhao G."/>
            <person name="Gong Y."/>
            <person name="Li W."/>
            <person name="Zhang P."/>
        </authorList>
    </citation>
    <scope>NUCLEOTIDE SEQUENCE [LARGE SCALE GENOMIC DNA]</scope>
    <source>
        <strain evidence="7">DYQJB</strain>
        <tissue evidence="7">Leaf</tissue>
    </source>
</reference>
<dbReference type="InterPro" id="IPR003593">
    <property type="entry name" value="AAA+_ATPase"/>
</dbReference>
<keyword evidence="8" id="KW-1185">Reference proteome</keyword>
<dbReference type="Pfam" id="PF23247">
    <property type="entry name" value="LRR_RPS2"/>
    <property type="match status" value="6"/>
</dbReference>
<dbReference type="SUPFAM" id="SSF52058">
    <property type="entry name" value="L domain-like"/>
    <property type="match status" value="2"/>
</dbReference>
<dbReference type="PRINTS" id="PR00364">
    <property type="entry name" value="DISEASERSIST"/>
</dbReference>
<evidence type="ECO:0000256" key="3">
    <source>
        <dbReference type="ARBA" id="ARBA00022821"/>
    </source>
</evidence>
<dbReference type="InterPro" id="IPR027417">
    <property type="entry name" value="P-loop_NTPase"/>
</dbReference>
<evidence type="ECO:0000313" key="7">
    <source>
        <dbReference type="EMBL" id="KAL2336159.1"/>
    </source>
</evidence>
<evidence type="ECO:0000256" key="4">
    <source>
        <dbReference type="ARBA" id="ARBA00022840"/>
    </source>
</evidence>
<name>A0ABD1MK21_9FABA</name>
<keyword evidence="2" id="KW-0547">Nucleotide-binding</keyword>
<accession>A0ABD1MK21</accession>
<feature type="domain" description="AAA+ ATPase" evidence="6">
    <location>
        <begin position="168"/>
        <end position="348"/>
    </location>
</feature>
<proteinExistence type="inferred from homology"/>
<dbReference type="EMBL" id="JBGMDY010000004">
    <property type="protein sequence ID" value="KAL2336159.1"/>
    <property type="molecule type" value="Genomic_DNA"/>
</dbReference>
<keyword evidence="3" id="KW-0611">Plant defense</keyword>